<dbReference type="KEGG" id="ein:Eint_111250"/>
<organism evidence="1 2">
    <name type="scientific">Encephalitozoon intestinalis (strain ATCC 50506)</name>
    <name type="common">Microsporidian parasite</name>
    <name type="synonym">Septata intestinalis</name>
    <dbReference type="NCBI Taxonomy" id="876142"/>
    <lineage>
        <taxon>Eukaryota</taxon>
        <taxon>Fungi</taxon>
        <taxon>Fungi incertae sedis</taxon>
        <taxon>Microsporidia</taxon>
        <taxon>Unikaryonidae</taxon>
        <taxon>Encephalitozoon</taxon>
    </lineage>
</organism>
<dbReference type="AlphaFoldDB" id="E0SA02"/>
<dbReference type="GeneID" id="9699693"/>
<reference evidence="1 2" key="1">
    <citation type="journal article" date="2010" name="Nat. Commun.">
        <title>The complete sequence of the smallest known nuclear genome from the microsporidian Encephalitozoon intestinalis.</title>
        <authorList>
            <person name="Corradi N."/>
            <person name="Pombert J.-F."/>
            <person name="Farinelli L."/>
            <person name="Didier E.S."/>
            <person name="Keeling P.J."/>
        </authorList>
    </citation>
    <scope>NUCLEOTIDE SEQUENCE [LARGE SCALE GENOMIC DNA]</scope>
    <source>
        <strain evidence="1 2">ATCC 50506</strain>
    </source>
</reference>
<dbReference type="Proteomes" id="UP000002313">
    <property type="component" value="Chromosome XI"/>
</dbReference>
<dbReference type="RefSeq" id="XP_003073984.1">
    <property type="nucleotide sequence ID" value="XM_003073938.1"/>
</dbReference>
<protein>
    <submittedName>
        <fullName evidence="1">Pdcd5 programmed cell death 5-like protein</fullName>
    </submittedName>
</protein>
<evidence type="ECO:0000313" key="1">
    <source>
        <dbReference type="EMBL" id="ADM12624.1"/>
    </source>
</evidence>
<dbReference type="EMBL" id="CP001952">
    <property type="protein sequence ID" value="ADM12624.1"/>
    <property type="molecule type" value="Genomic_DNA"/>
</dbReference>
<evidence type="ECO:0000313" key="2">
    <source>
        <dbReference type="Proteomes" id="UP000002313"/>
    </source>
</evidence>
<dbReference type="HOGENOM" id="CLU_171983_0_0_1"/>
<gene>
    <name evidence="1" type="ORF">Eint_111250</name>
</gene>
<dbReference type="VEuPathDB" id="MicrosporidiaDB:Eint_111250"/>
<sequence length="84" mass="9959">MDQSDELIRRVLDERSLEALSTLKHINKEKGEMLQSALAQHFYSVRRPISYSEYIEIAKKIEEKNSKPSVNFRRRGNFFELDDI</sequence>
<proteinExistence type="predicted"/>
<dbReference type="OrthoDB" id="2189682at2759"/>
<keyword evidence="2" id="KW-1185">Reference proteome</keyword>
<reference evidence="1 2" key="2">
    <citation type="journal article" date="2012" name="Proc. Natl. Acad. Sci. U.S.A.">
        <title>Gain and loss of multiple functionally related, horizontally transferred genes in the reduced genomes of two microsporidian parasites.</title>
        <authorList>
            <person name="Pombert J.-F."/>
            <person name="Selman M."/>
            <person name="Burki F."/>
            <person name="Bardell F.T."/>
            <person name="Farinelli L."/>
            <person name="Solter L.F."/>
            <person name="Whitman D.W."/>
            <person name="Weiss L.M."/>
            <person name="Corradi N."/>
            <person name="Keeling P.J."/>
        </authorList>
    </citation>
    <scope>NUCLEOTIDE SEQUENCE [LARGE SCALE GENOMIC DNA]</scope>
    <source>
        <strain evidence="1 2">ATCC 50506</strain>
    </source>
</reference>
<name>E0SA02_ENCIT</name>
<accession>E0SA02</accession>